<feature type="transmembrane region" description="Helical" evidence="1">
    <location>
        <begin position="45"/>
        <end position="64"/>
    </location>
</feature>
<dbReference type="Proteomes" id="UP000078476">
    <property type="component" value="Unassembled WGS sequence"/>
</dbReference>
<dbReference type="EMBL" id="LUUI01000152">
    <property type="protein sequence ID" value="OAI10574.1"/>
    <property type="molecule type" value="Genomic_DNA"/>
</dbReference>
<comment type="caution">
    <text evidence="2">The sequence shown here is derived from an EMBL/GenBank/DDBJ whole genome shotgun (WGS) entry which is preliminary data.</text>
</comment>
<sequence>MTINIVAVIFFIAIVASLGSAMFHLVKRGSEEQSLKTAQALTYRIGLSLVLFILLFIAFAAGIFQPSGIGARIQQIQSSNTDQPQPNP</sequence>
<organism evidence="2 3">
    <name type="scientific">Methylomonas lenta</name>
    <dbReference type="NCBI Taxonomy" id="980561"/>
    <lineage>
        <taxon>Bacteria</taxon>
        <taxon>Pseudomonadati</taxon>
        <taxon>Pseudomonadota</taxon>
        <taxon>Gammaproteobacteria</taxon>
        <taxon>Methylococcales</taxon>
        <taxon>Methylococcaceae</taxon>
        <taxon>Methylomonas</taxon>
    </lineage>
</organism>
<gene>
    <name evidence="2" type="ORF">A1359_16340</name>
</gene>
<dbReference type="RefSeq" id="WP_066987066.1">
    <property type="nucleotide sequence ID" value="NZ_LUUI01000152.1"/>
</dbReference>
<dbReference type="STRING" id="980561.A1359_16340"/>
<dbReference type="Pfam" id="PF11137">
    <property type="entry name" value="DUF2909"/>
    <property type="match status" value="1"/>
</dbReference>
<evidence type="ECO:0000313" key="2">
    <source>
        <dbReference type="EMBL" id="OAI10574.1"/>
    </source>
</evidence>
<evidence type="ECO:0000256" key="1">
    <source>
        <dbReference type="SAM" id="Phobius"/>
    </source>
</evidence>
<dbReference type="NCBIfam" id="NF033233">
    <property type="entry name" value="twin_helix"/>
    <property type="match status" value="1"/>
</dbReference>
<feature type="transmembrane region" description="Helical" evidence="1">
    <location>
        <begin position="6"/>
        <end position="25"/>
    </location>
</feature>
<keyword evidence="3" id="KW-1185">Reference proteome</keyword>
<protein>
    <submittedName>
        <fullName evidence="2">Uncharacterized protein</fullName>
    </submittedName>
</protein>
<reference evidence="2 3" key="1">
    <citation type="submission" date="2016-03" db="EMBL/GenBank/DDBJ databases">
        <authorList>
            <person name="Ploux O."/>
        </authorList>
    </citation>
    <scope>NUCLEOTIDE SEQUENCE [LARGE SCALE GENOMIC DNA]</scope>
    <source>
        <strain evidence="2 3">R-45370</strain>
    </source>
</reference>
<keyword evidence="1" id="KW-1133">Transmembrane helix</keyword>
<name>A0A177MYT7_9GAMM</name>
<dbReference type="InterPro" id="IPR021313">
    <property type="entry name" value="DUF2909"/>
</dbReference>
<keyword evidence="1" id="KW-0812">Transmembrane</keyword>
<evidence type="ECO:0000313" key="3">
    <source>
        <dbReference type="Proteomes" id="UP000078476"/>
    </source>
</evidence>
<accession>A0A177MYT7</accession>
<dbReference type="AlphaFoldDB" id="A0A177MYT7"/>
<proteinExistence type="predicted"/>
<keyword evidence="1" id="KW-0472">Membrane</keyword>